<dbReference type="AlphaFoldDB" id="A0A1M7ZYR0"/>
<dbReference type="Proteomes" id="UP000184611">
    <property type="component" value="Unassembled WGS sequence"/>
</dbReference>
<organism evidence="1 2">
    <name type="scientific">Flavobacterium cucumis</name>
    <dbReference type="NCBI Taxonomy" id="416016"/>
    <lineage>
        <taxon>Bacteria</taxon>
        <taxon>Pseudomonadati</taxon>
        <taxon>Bacteroidota</taxon>
        <taxon>Flavobacteriia</taxon>
        <taxon>Flavobacteriales</taxon>
        <taxon>Flavobacteriaceae</taxon>
        <taxon>Flavobacterium</taxon>
    </lineage>
</organism>
<proteinExistence type="predicted"/>
<sequence length="219" mass="25589">MEKRFKNIVDTFDVQNGVKVYNFNACLNYIEQQGKRMYGRYFQIEPIDYPTLLKLIIYAIRDAKMADELGLDLNKGIMLSGPIGCGKTSIMALLRPFFYQKHHYKIKTCREVAFEFAKNGFETLQQYTQKEHTQARVSGYCFDDLGAEQNIKHYGNDLNVMAEIILSRYEDFVQNQSVTHITTNLSASEIEAHYGNRLRSRMRQMFNLITFSNDSRDKR</sequence>
<keyword evidence="2" id="KW-1185">Reference proteome</keyword>
<evidence type="ECO:0008006" key="3">
    <source>
        <dbReference type="Google" id="ProtNLM"/>
    </source>
</evidence>
<dbReference type="STRING" id="416016.SAMN05443547_2399"/>
<gene>
    <name evidence="1" type="ORF">SAMN05443547_2399</name>
</gene>
<accession>A0A1M7ZYR0</accession>
<reference evidence="2" key="1">
    <citation type="submission" date="2016-12" db="EMBL/GenBank/DDBJ databases">
        <authorList>
            <person name="Varghese N."/>
            <person name="Submissions S."/>
        </authorList>
    </citation>
    <scope>NUCLEOTIDE SEQUENCE [LARGE SCALE GENOMIC DNA]</scope>
    <source>
        <strain evidence="2">DSM 18830</strain>
    </source>
</reference>
<dbReference type="InterPro" id="IPR027417">
    <property type="entry name" value="P-loop_NTPase"/>
</dbReference>
<dbReference type="RefSeq" id="WP_073584756.1">
    <property type="nucleotide sequence ID" value="NZ_CBCSEA010000026.1"/>
</dbReference>
<evidence type="ECO:0000313" key="1">
    <source>
        <dbReference type="EMBL" id="SHO74019.1"/>
    </source>
</evidence>
<evidence type="ECO:0000313" key="2">
    <source>
        <dbReference type="Proteomes" id="UP000184611"/>
    </source>
</evidence>
<dbReference type="EMBL" id="FRYK01000005">
    <property type="protein sequence ID" value="SHO74019.1"/>
    <property type="molecule type" value="Genomic_DNA"/>
</dbReference>
<name>A0A1M7ZYR0_9FLAO</name>
<dbReference type="Gene3D" id="3.40.50.300">
    <property type="entry name" value="P-loop containing nucleotide triphosphate hydrolases"/>
    <property type="match status" value="1"/>
</dbReference>
<protein>
    <recommendedName>
        <fullName evidence="3">ATPase</fullName>
    </recommendedName>
</protein>
<dbReference type="SUPFAM" id="SSF52540">
    <property type="entry name" value="P-loop containing nucleoside triphosphate hydrolases"/>
    <property type="match status" value="1"/>
</dbReference>